<organism evidence="2 3">
    <name type="scientific">Erwinia papayae</name>
    <dbReference type="NCBI Taxonomy" id="206499"/>
    <lineage>
        <taxon>Bacteria</taxon>
        <taxon>Pseudomonadati</taxon>
        <taxon>Pseudomonadota</taxon>
        <taxon>Gammaproteobacteria</taxon>
        <taxon>Enterobacterales</taxon>
        <taxon>Erwiniaceae</taxon>
        <taxon>Erwinia</taxon>
    </lineage>
</organism>
<accession>A0ABV3MYG5</accession>
<protein>
    <submittedName>
        <fullName evidence="2">FRG domain-containing protein</fullName>
    </submittedName>
</protein>
<gene>
    <name evidence="2" type="ORF">ABW286_05250</name>
</gene>
<feature type="domain" description="FRG" evidence="1">
    <location>
        <begin position="24"/>
        <end position="145"/>
    </location>
</feature>
<dbReference type="RefSeq" id="WP_367166868.1">
    <property type="nucleotide sequence ID" value="NZ_JBFKZN010000002.1"/>
</dbReference>
<keyword evidence="3" id="KW-1185">Reference proteome</keyword>
<dbReference type="EMBL" id="JBFKZN010000002">
    <property type="protein sequence ID" value="MEW5288588.1"/>
    <property type="molecule type" value="Genomic_DNA"/>
</dbReference>
<name>A0ABV3MYG5_9GAMM</name>
<evidence type="ECO:0000313" key="3">
    <source>
        <dbReference type="Proteomes" id="UP001554567"/>
    </source>
</evidence>
<comment type="caution">
    <text evidence="2">The sequence shown here is derived from an EMBL/GenBank/DDBJ whole genome shotgun (WGS) entry which is preliminary data.</text>
</comment>
<evidence type="ECO:0000259" key="1">
    <source>
        <dbReference type="SMART" id="SM00901"/>
    </source>
</evidence>
<proteinExistence type="predicted"/>
<dbReference type="Proteomes" id="UP001554567">
    <property type="component" value="Unassembled WGS sequence"/>
</dbReference>
<dbReference type="SMART" id="SM00901">
    <property type="entry name" value="FRG"/>
    <property type="match status" value="1"/>
</dbReference>
<evidence type="ECO:0000313" key="2">
    <source>
        <dbReference type="EMBL" id="MEW5288588.1"/>
    </source>
</evidence>
<reference evidence="2 3" key="1">
    <citation type="submission" date="2024-07" db="EMBL/GenBank/DDBJ databases">
        <authorList>
            <person name="Dulla G.F.J."/>
            <person name="Delorm J.G."/>
        </authorList>
    </citation>
    <scope>NUCLEOTIDE SEQUENCE [LARGE SCALE GENOMIC DNA]</scope>
    <source>
        <strain evidence="2 3">JGD 233</strain>
    </source>
</reference>
<dbReference type="InterPro" id="IPR014966">
    <property type="entry name" value="FRG-dom"/>
</dbReference>
<dbReference type="Pfam" id="PF08867">
    <property type="entry name" value="FRG"/>
    <property type="match status" value="1"/>
</dbReference>
<sequence length="373" mass="43455">MPKRHISCVGDFLKIVNDVAKNNGNRQLYFRGQSDASWGVSSTLCRFLNSNNIKKLSVKDMRPDFALKIMHSRLATELFNSFKARFVLYSEVNIIKGYELDDIDLHVMAQHYQLPTRMIDLTRNPLISLYFATEGSTTSRDVAVFILKGGYNEESGSVFLNKIEVARQKYLQFYKRIKPYTYHEDGVMKVKLDEVINFINGYAHGQYDLKRDIILSENESDPDHIALSYTYSKGLKDYLKISRMLNDFVKDEGFNYSQSHSSISIYNSMLQIISPLPINQRIKNQQGLLLFSNIINEPIFEDAYFTENNTIRDLKDGMQDFSKSDFLKVVIKKKHVNAIKAELERYGVTREFIYPELQEYTNYMKNEILKKYI</sequence>